<evidence type="ECO:0000256" key="6">
    <source>
        <dbReference type="ARBA" id="ARBA00023163"/>
    </source>
</evidence>
<feature type="binding site" evidence="7">
    <location>
        <position position="102"/>
    </location>
    <ligand>
        <name>Zn(2+)</name>
        <dbReference type="ChEBI" id="CHEBI:29105"/>
    </ligand>
</feature>
<keyword evidence="5" id="KW-0238">DNA-binding</keyword>
<keyword evidence="2" id="KW-0678">Repressor</keyword>
<dbReference type="GO" id="GO:0045892">
    <property type="term" value="P:negative regulation of DNA-templated transcription"/>
    <property type="evidence" value="ECO:0007669"/>
    <property type="project" value="TreeGrafter"/>
</dbReference>
<dbReference type="RefSeq" id="WP_014810043.1">
    <property type="nucleotide sequence ID" value="NC_018025.1"/>
</dbReference>
<dbReference type="Gene3D" id="3.30.1490.190">
    <property type="match status" value="1"/>
</dbReference>
<accession>I4C5Q9</accession>
<keyword evidence="4" id="KW-0805">Transcription regulation</keyword>
<dbReference type="InterPro" id="IPR036388">
    <property type="entry name" value="WH-like_DNA-bd_sf"/>
</dbReference>
<dbReference type="AlphaFoldDB" id="I4C5Q9"/>
<evidence type="ECO:0000256" key="7">
    <source>
        <dbReference type="PIRSR" id="PIRSR602481-1"/>
    </source>
</evidence>
<dbReference type="Pfam" id="PF01475">
    <property type="entry name" value="FUR"/>
    <property type="match status" value="1"/>
</dbReference>
<dbReference type="PANTHER" id="PTHR33202">
    <property type="entry name" value="ZINC UPTAKE REGULATION PROTEIN"/>
    <property type="match status" value="1"/>
</dbReference>
<comment type="similarity">
    <text evidence="1">Belongs to the Fur family.</text>
</comment>
<dbReference type="eggNOG" id="COG0735">
    <property type="taxonomic scope" value="Bacteria"/>
</dbReference>
<dbReference type="GO" id="GO:0000976">
    <property type="term" value="F:transcription cis-regulatory region binding"/>
    <property type="evidence" value="ECO:0007669"/>
    <property type="project" value="TreeGrafter"/>
</dbReference>
<keyword evidence="6" id="KW-0804">Transcription</keyword>
<organism evidence="8 9">
    <name type="scientific">Desulfomonile tiedjei (strain ATCC 49306 / DSM 6799 / DCB-1)</name>
    <dbReference type="NCBI Taxonomy" id="706587"/>
    <lineage>
        <taxon>Bacteria</taxon>
        <taxon>Pseudomonadati</taxon>
        <taxon>Thermodesulfobacteriota</taxon>
        <taxon>Desulfomonilia</taxon>
        <taxon>Desulfomonilales</taxon>
        <taxon>Desulfomonilaceae</taxon>
        <taxon>Desulfomonile</taxon>
    </lineage>
</organism>
<dbReference type="SUPFAM" id="SSF46785">
    <property type="entry name" value="Winged helix' DNA-binding domain"/>
    <property type="match status" value="1"/>
</dbReference>
<dbReference type="STRING" id="706587.Desti_2209"/>
<evidence type="ECO:0000256" key="4">
    <source>
        <dbReference type="ARBA" id="ARBA00023015"/>
    </source>
</evidence>
<sequence length="161" mass="18398">MKQSRNQKIEMFRTVCKEHAIKVTPQRLEIFLEVISANDHPSAEEIFRRVQKRLPTVSLDTVYRTLSTFDEQGLIAKVHFLDDKTRFDPNTQQHHHMSCIKCGSITDFVWPEIDAMSLPSEVEGWGKVSDRHVLVRGVCSRCADKIDRGDGKDADTSPNDS</sequence>
<dbReference type="HOGENOM" id="CLU_096072_4_2_7"/>
<protein>
    <submittedName>
        <fullName evidence="8">Fe2+/Zn2+ uptake regulation protein</fullName>
    </submittedName>
</protein>
<feature type="binding site" evidence="7">
    <location>
        <position position="142"/>
    </location>
    <ligand>
        <name>Zn(2+)</name>
        <dbReference type="ChEBI" id="CHEBI:29105"/>
    </ligand>
</feature>
<dbReference type="GO" id="GO:0003700">
    <property type="term" value="F:DNA-binding transcription factor activity"/>
    <property type="evidence" value="ECO:0007669"/>
    <property type="project" value="InterPro"/>
</dbReference>
<dbReference type="InterPro" id="IPR036390">
    <property type="entry name" value="WH_DNA-bd_sf"/>
</dbReference>
<dbReference type="KEGG" id="dti:Desti_2209"/>
<dbReference type="EMBL" id="CP003360">
    <property type="protein sequence ID" value="AFM24900.1"/>
    <property type="molecule type" value="Genomic_DNA"/>
</dbReference>
<gene>
    <name evidence="8" type="ordered locus">Desti_2209</name>
</gene>
<dbReference type="OrthoDB" id="8659436at2"/>
<keyword evidence="3 7" id="KW-0862">Zinc</keyword>
<keyword evidence="7" id="KW-0479">Metal-binding</keyword>
<dbReference type="InterPro" id="IPR043135">
    <property type="entry name" value="Fur_C"/>
</dbReference>
<name>I4C5Q9_DESTA</name>
<comment type="cofactor">
    <cofactor evidence="7">
        <name>Zn(2+)</name>
        <dbReference type="ChEBI" id="CHEBI:29105"/>
    </cofactor>
    <text evidence="7">Binds 1 zinc ion per subunit.</text>
</comment>
<evidence type="ECO:0000256" key="2">
    <source>
        <dbReference type="ARBA" id="ARBA00022491"/>
    </source>
</evidence>
<dbReference type="Proteomes" id="UP000006055">
    <property type="component" value="Chromosome"/>
</dbReference>
<dbReference type="InterPro" id="IPR002481">
    <property type="entry name" value="FUR"/>
</dbReference>
<dbReference type="GO" id="GO:1900376">
    <property type="term" value="P:regulation of secondary metabolite biosynthetic process"/>
    <property type="evidence" value="ECO:0007669"/>
    <property type="project" value="TreeGrafter"/>
</dbReference>
<dbReference type="CDD" id="cd07153">
    <property type="entry name" value="Fur_like"/>
    <property type="match status" value="1"/>
</dbReference>
<evidence type="ECO:0000256" key="5">
    <source>
        <dbReference type="ARBA" id="ARBA00023125"/>
    </source>
</evidence>
<reference evidence="9" key="1">
    <citation type="submission" date="2012-06" db="EMBL/GenBank/DDBJ databases">
        <title>Complete sequence of chromosome of Desulfomonile tiedjei DSM 6799.</title>
        <authorList>
            <person name="Lucas S."/>
            <person name="Copeland A."/>
            <person name="Lapidus A."/>
            <person name="Glavina del Rio T."/>
            <person name="Dalin E."/>
            <person name="Tice H."/>
            <person name="Bruce D."/>
            <person name="Goodwin L."/>
            <person name="Pitluck S."/>
            <person name="Peters L."/>
            <person name="Ovchinnikova G."/>
            <person name="Zeytun A."/>
            <person name="Lu M."/>
            <person name="Kyrpides N."/>
            <person name="Mavromatis K."/>
            <person name="Ivanova N."/>
            <person name="Brettin T."/>
            <person name="Detter J.C."/>
            <person name="Han C."/>
            <person name="Larimer F."/>
            <person name="Land M."/>
            <person name="Hauser L."/>
            <person name="Markowitz V."/>
            <person name="Cheng J.-F."/>
            <person name="Hugenholtz P."/>
            <person name="Woyke T."/>
            <person name="Wu D."/>
            <person name="Spring S."/>
            <person name="Schroeder M."/>
            <person name="Brambilla E."/>
            <person name="Klenk H.-P."/>
            <person name="Eisen J.A."/>
        </authorList>
    </citation>
    <scope>NUCLEOTIDE SEQUENCE [LARGE SCALE GENOMIC DNA]</scope>
    <source>
        <strain evidence="9">ATCC 49306 / DSM 6799 / DCB-1</strain>
    </source>
</reference>
<evidence type="ECO:0000313" key="9">
    <source>
        <dbReference type="Proteomes" id="UP000006055"/>
    </source>
</evidence>
<proteinExistence type="inferred from homology"/>
<evidence type="ECO:0000313" key="8">
    <source>
        <dbReference type="EMBL" id="AFM24900.1"/>
    </source>
</evidence>
<dbReference type="PANTHER" id="PTHR33202:SF8">
    <property type="entry name" value="PEROXIDE-RESPONSIVE REPRESSOR PERR"/>
    <property type="match status" value="1"/>
</dbReference>
<dbReference type="GO" id="GO:0008270">
    <property type="term" value="F:zinc ion binding"/>
    <property type="evidence" value="ECO:0007669"/>
    <property type="project" value="TreeGrafter"/>
</dbReference>
<evidence type="ECO:0000256" key="3">
    <source>
        <dbReference type="ARBA" id="ARBA00022833"/>
    </source>
</evidence>
<dbReference type="Gene3D" id="1.10.10.10">
    <property type="entry name" value="Winged helix-like DNA-binding domain superfamily/Winged helix DNA-binding domain"/>
    <property type="match status" value="1"/>
</dbReference>
<feature type="binding site" evidence="7">
    <location>
        <position position="139"/>
    </location>
    <ligand>
        <name>Zn(2+)</name>
        <dbReference type="ChEBI" id="CHEBI:29105"/>
    </ligand>
</feature>
<evidence type="ECO:0000256" key="1">
    <source>
        <dbReference type="ARBA" id="ARBA00007957"/>
    </source>
</evidence>
<feature type="binding site" evidence="7">
    <location>
        <position position="99"/>
    </location>
    <ligand>
        <name>Zn(2+)</name>
        <dbReference type="ChEBI" id="CHEBI:29105"/>
    </ligand>
</feature>
<keyword evidence="9" id="KW-1185">Reference proteome</keyword>